<evidence type="ECO:0000256" key="2">
    <source>
        <dbReference type="SAM" id="Phobius"/>
    </source>
</evidence>
<dbReference type="RefSeq" id="XP_046115592.1">
    <property type="nucleotide sequence ID" value="XM_046263963.1"/>
</dbReference>
<feature type="compositionally biased region" description="Polar residues" evidence="1">
    <location>
        <begin position="99"/>
        <end position="118"/>
    </location>
</feature>
<dbReference type="PANTHER" id="PTHR35872">
    <property type="entry name" value="INTEGRAL MEMBRANE PROTEIN (AFU_ORTHOLOGUE AFUA_5G07110)"/>
    <property type="match status" value="1"/>
</dbReference>
<evidence type="ECO:0000256" key="1">
    <source>
        <dbReference type="SAM" id="MobiDB-lite"/>
    </source>
</evidence>
<dbReference type="Pfam" id="PF11204">
    <property type="entry name" value="DUF2985"/>
    <property type="match status" value="1"/>
</dbReference>
<name>A0A9P8CLR0_9HYPO</name>
<feature type="region of interest" description="Disordered" evidence="1">
    <location>
        <begin position="504"/>
        <end position="529"/>
    </location>
</feature>
<feature type="compositionally biased region" description="Low complexity" evidence="1">
    <location>
        <begin position="86"/>
        <end position="95"/>
    </location>
</feature>
<keyword evidence="2" id="KW-0472">Membrane</keyword>
<feature type="compositionally biased region" description="Basic and acidic residues" evidence="1">
    <location>
        <begin position="717"/>
        <end position="729"/>
    </location>
</feature>
<dbReference type="GeneID" id="70294866"/>
<feature type="region of interest" description="Disordered" evidence="1">
    <location>
        <begin position="1"/>
        <end position="226"/>
    </location>
</feature>
<keyword evidence="4" id="KW-1185">Reference proteome</keyword>
<keyword evidence="2" id="KW-1133">Transmembrane helix</keyword>
<feature type="transmembrane region" description="Helical" evidence="2">
    <location>
        <begin position="627"/>
        <end position="649"/>
    </location>
</feature>
<proteinExistence type="predicted"/>
<dbReference type="EMBL" id="MU251266">
    <property type="protein sequence ID" value="KAG9251668.1"/>
    <property type="molecule type" value="Genomic_DNA"/>
</dbReference>
<comment type="caution">
    <text evidence="3">The sequence shown here is derived from an EMBL/GenBank/DDBJ whole genome shotgun (WGS) entry which is preliminary data.</text>
</comment>
<dbReference type="AlphaFoldDB" id="A0A9P8CLR0"/>
<evidence type="ECO:0000313" key="3">
    <source>
        <dbReference type="EMBL" id="KAG9251668.1"/>
    </source>
</evidence>
<protein>
    <recommendedName>
        <fullName evidence="5">Integral membrane protein</fullName>
    </recommendedName>
</protein>
<feature type="transmembrane region" description="Helical" evidence="2">
    <location>
        <begin position="428"/>
        <end position="449"/>
    </location>
</feature>
<reference evidence="3" key="1">
    <citation type="journal article" date="2021" name="IMA Fungus">
        <title>Genomic characterization of three marine fungi, including Emericellopsis atlantica sp. nov. with signatures of a generalist lifestyle and marine biomass degradation.</title>
        <authorList>
            <person name="Hagestad O.C."/>
            <person name="Hou L."/>
            <person name="Andersen J.H."/>
            <person name="Hansen E.H."/>
            <person name="Altermark B."/>
            <person name="Li C."/>
            <person name="Kuhnert E."/>
            <person name="Cox R.J."/>
            <person name="Crous P.W."/>
            <person name="Spatafora J.W."/>
            <person name="Lail K."/>
            <person name="Amirebrahimi M."/>
            <person name="Lipzen A."/>
            <person name="Pangilinan J."/>
            <person name="Andreopoulos W."/>
            <person name="Hayes R.D."/>
            <person name="Ng V."/>
            <person name="Grigoriev I.V."/>
            <person name="Jackson S.A."/>
            <person name="Sutton T.D.S."/>
            <person name="Dobson A.D.W."/>
            <person name="Rama T."/>
        </authorList>
    </citation>
    <scope>NUCLEOTIDE SEQUENCE</scope>
    <source>
        <strain evidence="3">TS7</strain>
    </source>
</reference>
<evidence type="ECO:0008006" key="5">
    <source>
        <dbReference type="Google" id="ProtNLM"/>
    </source>
</evidence>
<evidence type="ECO:0000313" key="4">
    <source>
        <dbReference type="Proteomes" id="UP000887229"/>
    </source>
</evidence>
<feature type="region of interest" description="Disordered" evidence="1">
    <location>
        <begin position="283"/>
        <end position="309"/>
    </location>
</feature>
<keyword evidence="2" id="KW-0812">Transmembrane</keyword>
<feature type="region of interest" description="Disordered" evidence="1">
    <location>
        <begin position="679"/>
        <end position="729"/>
    </location>
</feature>
<dbReference type="Proteomes" id="UP000887229">
    <property type="component" value="Unassembled WGS sequence"/>
</dbReference>
<feature type="compositionally biased region" description="Basic and acidic residues" evidence="1">
    <location>
        <begin position="679"/>
        <end position="695"/>
    </location>
</feature>
<feature type="transmembrane region" description="Helical" evidence="2">
    <location>
        <begin position="394"/>
        <end position="422"/>
    </location>
</feature>
<dbReference type="PANTHER" id="PTHR35872:SF1">
    <property type="entry name" value="ALPHA-L-RHAMNOSIDASE C"/>
    <property type="match status" value="1"/>
</dbReference>
<feature type="compositionally biased region" description="Basic residues" evidence="1">
    <location>
        <begin position="193"/>
        <end position="203"/>
    </location>
</feature>
<feature type="compositionally biased region" description="Basic and acidic residues" evidence="1">
    <location>
        <begin position="146"/>
        <end position="155"/>
    </location>
</feature>
<feature type="compositionally biased region" description="Basic and acidic residues" evidence="1">
    <location>
        <begin position="164"/>
        <end position="186"/>
    </location>
</feature>
<dbReference type="InterPro" id="IPR021369">
    <property type="entry name" value="DUF2985"/>
</dbReference>
<accession>A0A9P8CLR0</accession>
<sequence>MSRRSPILGTPVAEGEAAAEYFPPLEDTASSVQRFPSYHEASRPQSSGQASVGRGRAGSGASAPLEEMTRTVSRQPSIRLRRRTSSLRSGTTQSGPLGTDSTSATSSVSGNRPRSISQPDRAHLAADASAPSRHSRRVQPAAMPRLTEEGARPTMDELEMDNDPPSRTHSLTEARFDDDLEAHETNSRPNPSRMRRMSRLIWHRRADDQDPNAFPSQADEPSIRDDEYDERLVDYLDTIDPEVQTLSTLTNVQNSLFVPDLGKWVNRRPTFNLSEHNLERAARLPPAPGAPTPGAPTPGPATGGMGRIGEDRDAETLAEAGVDVERPGLQRSSTITSRLTESHYAALPHGASLHGWTEEEKWELDDHVRHMMHSRRSKFKRQMKGFGQYVRQPLGFFVTLYATLITLFGLAWVLFLIGWVYVGDKQLYVIHVIDSVLVALFAVMGDGLAPFRAIDTYHLWFVLRYARIVKKGGVRPRSRLQKNNVPESIRASVDAARAVQAASHASEPVQPLRQEEQVAPDAASQQSNPEVNDYMLRNNIVVDADDAKSGIEAYERTPLTPKQQQSLHHHQSKLAKSHSFYKPHETATHYAFPVSYLTAIVILLDCHSCLQISLGACTWGIDYRNRNIAITTVILAVSITVNITAGIVISVGDRKTRKKDVWKLMNRQELTGDAMRLVEEKRSNSNSQKAEKSPESEIDTEASREASLYAAQSRTASRTDSKTDSKKLVKRAYESGRRYDLD</sequence>
<feature type="compositionally biased region" description="Pro residues" evidence="1">
    <location>
        <begin position="285"/>
        <end position="299"/>
    </location>
</feature>
<feature type="compositionally biased region" description="Low complexity" evidence="1">
    <location>
        <begin position="45"/>
        <end position="63"/>
    </location>
</feature>
<gene>
    <name evidence="3" type="ORF">F5Z01DRAFT_662590</name>
</gene>
<dbReference type="OrthoDB" id="3365211at2759"/>
<organism evidence="3 4">
    <name type="scientific">Emericellopsis atlantica</name>
    <dbReference type="NCBI Taxonomy" id="2614577"/>
    <lineage>
        <taxon>Eukaryota</taxon>
        <taxon>Fungi</taxon>
        <taxon>Dikarya</taxon>
        <taxon>Ascomycota</taxon>
        <taxon>Pezizomycotina</taxon>
        <taxon>Sordariomycetes</taxon>
        <taxon>Hypocreomycetidae</taxon>
        <taxon>Hypocreales</taxon>
        <taxon>Bionectriaceae</taxon>
        <taxon>Emericellopsis</taxon>
    </lineage>
</organism>